<dbReference type="SUPFAM" id="SSF46689">
    <property type="entry name" value="Homeodomain-like"/>
    <property type="match status" value="2"/>
</dbReference>
<dbReference type="GO" id="GO:0003700">
    <property type="term" value="F:DNA-binding transcription factor activity"/>
    <property type="evidence" value="ECO:0007669"/>
    <property type="project" value="InterPro"/>
</dbReference>
<dbReference type="OrthoDB" id="5740883at2"/>
<evidence type="ECO:0000256" key="1">
    <source>
        <dbReference type="ARBA" id="ARBA00023015"/>
    </source>
</evidence>
<reference evidence="5 6" key="1">
    <citation type="submission" date="2015-09" db="EMBL/GenBank/DDBJ databases">
        <title>Draft Genome Sequence of Pseudoalteromonas lipolytica UCD-48B.</title>
        <authorList>
            <person name="Krusor M."/>
            <person name="Coil D.A."/>
            <person name="Lang J.M."/>
            <person name="Eisen J.A."/>
            <person name="Alexiev A."/>
        </authorList>
    </citation>
    <scope>NUCLEOTIDE SEQUENCE [LARGE SCALE GENOMIC DNA]</scope>
    <source>
        <strain evidence="5 6">UCD-48B</strain>
    </source>
</reference>
<dbReference type="PANTHER" id="PTHR46796:SF10">
    <property type="entry name" value="TRANSCRIPTIONAL ACTIVATOR FEAR"/>
    <property type="match status" value="1"/>
</dbReference>
<dbReference type="Gene3D" id="2.60.120.10">
    <property type="entry name" value="Jelly Rolls"/>
    <property type="match status" value="1"/>
</dbReference>
<dbReference type="InterPro" id="IPR050204">
    <property type="entry name" value="AraC_XylS_family_regulators"/>
</dbReference>
<organism evidence="5 6">
    <name type="scientific">Pseudoalteromonas lipolytica</name>
    <dbReference type="NCBI Taxonomy" id="570156"/>
    <lineage>
        <taxon>Bacteria</taxon>
        <taxon>Pseudomonadati</taxon>
        <taxon>Pseudomonadota</taxon>
        <taxon>Gammaproteobacteria</taxon>
        <taxon>Alteromonadales</taxon>
        <taxon>Pseudoalteromonadaceae</taxon>
        <taxon>Pseudoalteromonas</taxon>
    </lineage>
</organism>
<dbReference type="Gene3D" id="1.10.10.60">
    <property type="entry name" value="Homeodomain-like"/>
    <property type="match status" value="2"/>
</dbReference>
<dbReference type="InterPro" id="IPR014710">
    <property type="entry name" value="RmlC-like_jellyroll"/>
</dbReference>
<evidence type="ECO:0000256" key="2">
    <source>
        <dbReference type="ARBA" id="ARBA00023125"/>
    </source>
</evidence>
<dbReference type="InterPro" id="IPR020449">
    <property type="entry name" value="Tscrpt_reg_AraC-type_HTH"/>
</dbReference>
<dbReference type="Pfam" id="PF12833">
    <property type="entry name" value="HTH_18"/>
    <property type="match status" value="1"/>
</dbReference>
<gene>
    <name evidence="5" type="ORF">AOG27_13490</name>
</gene>
<dbReference type="PANTHER" id="PTHR46796">
    <property type="entry name" value="HTH-TYPE TRANSCRIPTIONAL ACTIVATOR RHAS-RELATED"/>
    <property type="match status" value="1"/>
</dbReference>
<proteinExistence type="predicted"/>
<dbReference type="AlphaFoldDB" id="A0A0P7EDA8"/>
<dbReference type="RefSeq" id="WP_054553536.1">
    <property type="nucleotide sequence ID" value="NZ_LJTC01000008.1"/>
</dbReference>
<keyword evidence="1" id="KW-0805">Transcription regulation</keyword>
<dbReference type="STRING" id="570156.AOG27_13490"/>
<dbReference type="SMART" id="SM00342">
    <property type="entry name" value="HTH_ARAC"/>
    <property type="match status" value="1"/>
</dbReference>
<evidence type="ECO:0000313" key="5">
    <source>
        <dbReference type="EMBL" id="KPM83081.1"/>
    </source>
</evidence>
<comment type="caution">
    <text evidence="5">The sequence shown here is derived from an EMBL/GenBank/DDBJ whole genome shotgun (WGS) entry which is preliminary data.</text>
</comment>
<sequence length="235" mass="26404">MQGNLSIRSYSTKSVSHSHDYHQLVLPLKGVIAISVGDFQGKVAPGECVVVKASQTHLFTAMPEARFVVADMPKLPDNLATAERCVFAINQSLWAFLQFVAKQLEQAVNRELELAMFNTFNLLLAEQIMQPKVDSRISEALLYIDSHLSTPLQIKHLASIACLSPTQFKLLFKQQTGLTVMNYVTKQRMEKAQALLSHTDYPLQRISELVGYNELSSFSRSFSKYFGLSPSKFKK</sequence>
<dbReference type="Proteomes" id="UP000050378">
    <property type="component" value="Unassembled WGS sequence"/>
</dbReference>
<dbReference type="SUPFAM" id="SSF51182">
    <property type="entry name" value="RmlC-like cupins"/>
    <property type="match status" value="1"/>
</dbReference>
<keyword evidence="2" id="KW-0238">DNA-binding</keyword>
<feature type="domain" description="HTH araC/xylS-type" evidence="4">
    <location>
        <begin position="138"/>
        <end position="235"/>
    </location>
</feature>
<keyword evidence="3" id="KW-0804">Transcription</keyword>
<name>A0A0P7EDA8_9GAMM</name>
<dbReference type="PROSITE" id="PS01124">
    <property type="entry name" value="HTH_ARAC_FAMILY_2"/>
    <property type="match status" value="1"/>
</dbReference>
<accession>A0A0P7EDA8</accession>
<dbReference type="InterPro" id="IPR009057">
    <property type="entry name" value="Homeodomain-like_sf"/>
</dbReference>
<dbReference type="PRINTS" id="PR00032">
    <property type="entry name" value="HTHARAC"/>
</dbReference>
<protein>
    <submittedName>
        <fullName evidence="5">AraC family transcriptional regulator</fullName>
    </submittedName>
</protein>
<dbReference type="InterPro" id="IPR011051">
    <property type="entry name" value="RmlC_Cupin_sf"/>
</dbReference>
<dbReference type="PATRIC" id="fig|570156.3.peg.3804"/>
<evidence type="ECO:0000256" key="3">
    <source>
        <dbReference type="ARBA" id="ARBA00023163"/>
    </source>
</evidence>
<dbReference type="GO" id="GO:0043565">
    <property type="term" value="F:sequence-specific DNA binding"/>
    <property type="evidence" value="ECO:0007669"/>
    <property type="project" value="InterPro"/>
</dbReference>
<dbReference type="PROSITE" id="PS00041">
    <property type="entry name" value="HTH_ARAC_FAMILY_1"/>
    <property type="match status" value="1"/>
</dbReference>
<dbReference type="EMBL" id="LJTC01000008">
    <property type="protein sequence ID" value="KPM83081.1"/>
    <property type="molecule type" value="Genomic_DNA"/>
</dbReference>
<dbReference type="InterPro" id="IPR018060">
    <property type="entry name" value="HTH_AraC"/>
</dbReference>
<evidence type="ECO:0000313" key="6">
    <source>
        <dbReference type="Proteomes" id="UP000050378"/>
    </source>
</evidence>
<evidence type="ECO:0000259" key="4">
    <source>
        <dbReference type="PROSITE" id="PS01124"/>
    </source>
</evidence>
<dbReference type="InterPro" id="IPR018062">
    <property type="entry name" value="HTH_AraC-typ_CS"/>
</dbReference>